<accession>A0A0K0K5T3</accession>
<dbReference type="GO" id="GO:0019068">
    <property type="term" value="P:virion assembly"/>
    <property type="evidence" value="ECO:0007669"/>
    <property type="project" value="InterPro"/>
</dbReference>
<dbReference type="Pfam" id="PF03970">
    <property type="entry name" value="Herpes_UL37_1"/>
    <property type="match status" value="1"/>
</dbReference>
<dbReference type="Proteomes" id="UP000165693">
    <property type="component" value="Genome"/>
</dbReference>
<name>A0A0K0K5T3_ILTV</name>
<evidence type="ECO:0000313" key="1">
    <source>
        <dbReference type="EMBL" id="AGN48266.1"/>
    </source>
</evidence>
<dbReference type="InterPro" id="IPR005655">
    <property type="entry name" value="Herpes_UL37"/>
</dbReference>
<dbReference type="EMBL" id="JX458823">
    <property type="protein sequence ID" value="AGN48266.1"/>
    <property type="molecule type" value="Genomic_DNA"/>
</dbReference>
<gene>
    <name evidence="1" type="primary">UL37</name>
    <name evidence="1" type="ORF">ILTVWG_ORF34</name>
</gene>
<proteinExistence type="predicted"/>
<reference evidence="2" key="1">
    <citation type="submission" date="2012-08" db="EMBL/GenBank/DDBJ databases">
        <authorList>
            <person name="Xu Y.-L."/>
            <person name="He P."/>
            <person name="Zhang L."/>
            <person name="Dong S.-L."/>
            <person name="Li F."/>
        </authorList>
    </citation>
    <scope>NUCLEOTIDE SEQUENCE [LARGE SCALE GENOMIC DNA]</scope>
</reference>
<protein>
    <submittedName>
        <fullName evidence="1">Tegument protein UL37</fullName>
    </submittedName>
</protein>
<organism evidence="1 2">
    <name type="scientific">Infectious laryngotracheitis virus</name>
    <name type="common">ILTV</name>
    <name type="synonym">Gallid herpesvirus 1</name>
    <dbReference type="NCBI Taxonomy" id="10386"/>
    <lineage>
        <taxon>Viruses</taxon>
        <taxon>Duplodnaviria</taxon>
        <taxon>Heunggongvirae</taxon>
        <taxon>Peploviricota</taxon>
        <taxon>Herviviricetes</taxon>
        <taxon>Herpesvirales</taxon>
        <taxon>Orthoherpesviridae</taxon>
        <taxon>Alphaherpesvirinae</taxon>
        <taxon>Iltovirus</taxon>
        <taxon>Iltovirus gallidalpha1</taxon>
    </lineage>
</organism>
<sequence length="1022" mass="112947">MQAITDSLKACLEAVHTDCSKVPGVTSALTGILISRNRIPLEDLEKVEARKNMVETVMLACTMAPPAVADVTLKLFARSLISRISVPWNSGEDFRIIQYLREAFTGLQHDLETAVRKEFPGLNDPNVEYWSLISGWLTEFGSLARLVVDERQLFETSGDRLEPTKLLSPLIENYPLLYDHQMVQDGIQYLGTKLQGLVGYHAMLNYITASTGLPRTKALMTLSMVREYFEPTVKPPYRKFPQTALAAFDLDTDSAKSWIAKDLDSRYFSISQLYANAAYSRDPLLVLGDPPKTHVPGHVVCWRHDLDSLLTIPIKRLALDVPTIVQLFEDAPNNLTEEQKETLTAYTTSTADMMARLPDLAATGGPEEVIRTLVLRGFTKSNCELYIQKAEALWGEDTDGTIIGDFLGAVVYTSLIGLAAHSMYTYNPRTLQYSGHYAGLISDFVDPYSHLLRRVGVSESELLLPLRSFAPAPSEDALNIIRDTLASVIDGSDGGAEALGDLVVFDFVQRLISDLGGKTQENLDWLERREKARDKGYASADEQSYTYGFEQTVELVQAIEVGGAEPEEICSRNGTDPKIDMQLFSNLFVATVLRDIVYAVSTYPFTVDAVQHAVKLLSWARDFGLSENLSDTQKYRRAILEFQLAVSPFITKTNPTEKISIESASAIEKALLKISDACDRSLDTLPETFKKTVQPVPAVDTMRSKFISQAFEQAATRDLEEVSKTLNNASMQISTAVQILLSKTATIRTLLSQSANADFLGNVSFSSCRDKKELGHWKDDTVMQAIWKAVNFAETAIRHTEKAIRALDSTKVKTHALETTYWQLAGNAQTRSHICRKVAEELSGIADARNTVVQRSWTLCRSLAGVGVKRARDVVKAWKTFSDNEAALETSNPKPEDVVKVIGAASALLDIEEGGTTTLEGKLEEIEISAPSKEDTASALTLLGPPDARGYQDTSSNQFITEASDITSWDKTNKAPLYVRHSTKEGIDNGCVDTLPDKLISSETLLTVSDRVLESANVKMFE</sequence>
<organismHost>
    <name type="scientific">Gallus gallus</name>
    <name type="common">Chicken</name>
    <dbReference type="NCBI Taxonomy" id="9031"/>
</organismHost>
<evidence type="ECO:0000313" key="2">
    <source>
        <dbReference type="Proteomes" id="UP000165693"/>
    </source>
</evidence>